<name>Q1IKP1_KORVE</name>
<dbReference type="RefSeq" id="WP_011524358.1">
    <property type="nucleotide sequence ID" value="NC_008009.1"/>
</dbReference>
<dbReference type="InterPro" id="IPR007712">
    <property type="entry name" value="RelE/ParE_toxin"/>
</dbReference>
<dbReference type="NCBIfam" id="TIGR02385">
    <property type="entry name" value="RelE_StbE"/>
    <property type="match status" value="1"/>
</dbReference>
<dbReference type="PANTHER" id="PTHR33755">
    <property type="entry name" value="TOXIN PARE1-RELATED"/>
    <property type="match status" value="1"/>
</dbReference>
<evidence type="ECO:0000313" key="4">
    <source>
        <dbReference type="Proteomes" id="UP000002432"/>
    </source>
</evidence>
<organism evidence="3 4">
    <name type="scientific">Koribacter versatilis (strain Ellin345)</name>
    <dbReference type="NCBI Taxonomy" id="204669"/>
    <lineage>
        <taxon>Bacteria</taxon>
        <taxon>Pseudomonadati</taxon>
        <taxon>Acidobacteriota</taxon>
        <taxon>Terriglobia</taxon>
        <taxon>Terriglobales</taxon>
        <taxon>Candidatus Korobacteraceae</taxon>
        <taxon>Candidatus Korobacter</taxon>
    </lineage>
</organism>
<dbReference type="Pfam" id="PF05016">
    <property type="entry name" value="ParE_toxin"/>
    <property type="match status" value="1"/>
</dbReference>
<keyword evidence="2" id="KW-1277">Toxin-antitoxin system</keyword>
<dbReference type="STRING" id="204669.Acid345_3558"/>
<dbReference type="Gene3D" id="3.30.2310.20">
    <property type="entry name" value="RelE-like"/>
    <property type="match status" value="1"/>
</dbReference>
<evidence type="ECO:0000256" key="1">
    <source>
        <dbReference type="ARBA" id="ARBA00006226"/>
    </source>
</evidence>
<dbReference type="EnsemblBacteria" id="ABF42559">
    <property type="protein sequence ID" value="ABF42559"/>
    <property type="gene ID" value="Acid345_3558"/>
</dbReference>
<reference evidence="3 4" key="1">
    <citation type="journal article" date="2009" name="Appl. Environ. Microbiol.">
        <title>Three genomes from the phylum Acidobacteria provide insight into the lifestyles of these microorganisms in soils.</title>
        <authorList>
            <person name="Ward N.L."/>
            <person name="Challacombe J.F."/>
            <person name="Janssen P.H."/>
            <person name="Henrissat B."/>
            <person name="Coutinho P.M."/>
            <person name="Wu M."/>
            <person name="Xie G."/>
            <person name="Haft D.H."/>
            <person name="Sait M."/>
            <person name="Badger J."/>
            <person name="Barabote R.D."/>
            <person name="Bradley B."/>
            <person name="Brettin T.S."/>
            <person name="Brinkac L.M."/>
            <person name="Bruce D."/>
            <person name="Creasy T."/>
            <person name="Daugherty S.C."/>
            <person name="Davidsen T.M."/>
            <person name="DeBoy R.T."/>
            <person name="Detter J.C."/>
            <person name="Dodson R.J."/>
            <person name="Durkin A.S."/>
            <person name="Ganapathy A."/>
            <person name="Gwinn-Giglio M."/>
            <person name="Han C.S."/>
            <person name="Khouri H."/>
            <person name="Kiss H."/>
            <person name="Kothari S.P."/>
            <person name="Madupu R."/>
            <person name="Nelson K.E."/>
            <person name="Nelson W.C."/>
            <person name="Paulsen I."/>
            <person name="Penn K."/>
            <person name="Ren Q."/>
            <person name="Rosovitz M.J."/>
            <person name="Selengut J.D."/>
            <person name="Shrivastava S."/>
            <person name="Sullivan S.A."/>
            <person name="Tapia R."/>
            <person name="Thompson L.S."/>
            <person name="Watkins K.L."/>
            <person name="Yang Q."/>
            <person name="Yu C."/>
            <person name="Zafar N."/>
            <person name="Zhou L."/>
            <person name="Kuske C.R."/>
        </authorList>
    </citation>
    <scope>NUCLEOTIDE SEQUENCE [LARGE SCALE GENOMIC DNA]</scope>
    <source>
        <strain evidence="3 4">Ellin345</strain>
    </source>
</reference>
<dbReference type="HOGENOM" id="CLU_147162_11_2_0"/>
<sequence>MQVKWLRRALSNLRDEVDYISRDNPTAAENTAELIASAVSHLAQFPAMGRVGRVYGTRELVIANTPYVVPYRVRDNRIEIIRVFHASRRWPDSF</sequence>
<dbReference type="AlphaFoldDB" id="Q1IKP1"/>
<dbReference type="PANTHER" id="PTHR33755:SF6">
    <property type="entry name" value="PLASMID STABILIZATION SYSTEM PROTEIN"/>
    <property type="match status" value="1"/>
</dbReference>
<evidence type="ECO:0000256" key="2">
    <source>
        <dbReference type="ARBA" id="ARBA00022649"/>
    </source>
</evidence>
<dbReference type="eggNOG" id="COG3668">
    <property type="taxonomic scope" value="Bacteria"/>
</dbReference>
<dbReference type="OrthoDB" id="9798046at2"/>
<comment type="similarity">
    <text evidence="1">Belongs to the RelE toxin family.</text>
</comment>
<dbReference type="Proteomes" id="UP000002432">
    <property type="component" value="Chromosome"/>
</dbReference>
<proteinExistence type="inferred from homology"/>
<dbReference type="InterPro" id="IPR051803">
    <property type="entry name" value="TA_system_RelE-like_toxin"/>
</dbReference>
<dbReference type="KEGG" id="aba:Acid345_3558"/>
<evidence type="ECO:0000313" key="3">
    <source>
        <dbReference type="EMBL" id="ABF42559.1"/>
    </source>
</evidence>
<dbReference type="EMBL" id="CP000360">
    <property type="protein sequence ID" value="ABF42559.1"/>
    <property type="molecule type" value="Genomic_DNA"/>
</dbReference>
<dbReference type="InterPro" id="IPR035093">
    <property type="entry name" value="RelE/ParE_toxin_dom_sf"/>
</dbReference>
<gene>
    <name evidence="3" type="ordered locus">Acid345_3558</name>
</gene>
<keyword evidence="4" id="KW-1185">Reference proteome</keyword>
<accession>Q1IKP1</accession>
<protein>
    <submittedName>
        <fullName evidence="3">Addiction module toxin, RelE/StbE</fullName>
    </submittedName>
</protein>